<comment type="caution">
    <text evidence="1">The sequence shown here is derived from an EMBL/GenBank/DDBJ whole genome shotgun (WGS) entry which is preliminary data.</text>
</comment>
<dbReference type="AlphaFoldDB" id="A0A7J7CM29"/>
<dbReference type="EMBL" id="JAAARO010000015">
    <property type="protein sequence ID" value="KAF5735147.1"/>
    <property type="molecule type" value="Genomic_DNA"/>
</dbReference>
<organism evidence="1 2">
    <name type="scientific">Tripterygium wilfordii</name>
    <name type="common">Thunder God vine</name>
    <dbReference type="NCBI Taxonomy" id="458696"/>
    <lineage>
        <taxon>Eukaryota</taxon>
        <taxon>Viridiplantae</taxon>
        <taxon>Streptophyta</taxon>
        <taxon>Embryophyta</taxon>
        <taxon>Tracheophyta</taxon>
        <taxon>Spermatophyta</taxon>
        <taxon>Magnoliopsida</taxon>
        <taxon>eudicotyledons</taxon>
        <taxon>Gunneridae</taxon>
        <taxon>Pentapetalae</taxon>
        <taxon>rosids</taxon>
        <taxon>fabids</taxon>
        <taxon>Celastrales</taxon>
        <taxon>Celastraceae</taxon>
        <taxon>Tripterygium</taxon>
    </lineage>
</organism>
<protein>
    <submittedName>
        <fullName evidence="1">Uncharacterized protein</fullName>
    </submittedName>
</protein>
<keyword evidence="2" id="KW-1185">Reference proteome</keyword>
<dbReference type="PANTHER" id="PTHR36780:SF1">
    <property type="entry name" value="PROFILIN"/>
    <property type="match status" value="1"/>
</dbReference>
<dbReference type="PANTHER" id="PTHR36780">
    <property type="entry name" value="OS05G0241400 PROTEIN"/>
    <property type="match status" value="1"/>
</dbReference>
<accession>A0A7J7CM29</accession>
<evidence type="ECO:0000313" key="1">
    <source>
        <dbReference type="EMBL" id="KAF5735147.1"/>
    </source>
</evidence>
<dbReference type="Proteomes" id="UP000593562">
    <property type="component" value="Unassembled WGS sequence"/>
</dbReference>
<sequence length="111" mass="12389">MDSGFVHRAWEKWASKDVGSSGEPSKAALLINYDPSGPSRLLATIAEQEGIKADPVELREFVNFVNRNKFQMESFIIGLHQCTRYDGSIGAASRAMAAVDQFAWQLDRRNL</sequence>
<proteinExistence type="predicted"/>
<gene>
    <name evidence="1" type="ORF">HS088_TW15G00647</name>
</gene>
<reference evidence="1 2" key="1">
    <citation type="journal article" date="2020" name="Nat. Commun.">
        <title>Genome of Tripterygium wilfordii and identification of cytochrome P450 involved in triptolide biosynthesis.</title>
        <authorList>
            <person name="Tu L."/>
            <person name="Su P."/>
            <person name="Zhang Z."/>
            <person name="Gao L."/>
            <person name="Wang J."/>
            <person name="Hu T."/>
            <person name="Zhou J."/>
            <person name="Zhang Y."/>
            <person name="Zhao Y."/>
            <person name="Liu Y."/>
            <person name="Song Y."/>
            <person name="Tong Y."/>
            <person name="Lu Y."/>
            <person name="Yang J."/>
            <person name="Xu C."/>
            <person name="Jia M."/>
            <person name="Peters R.J."/>
            <person name="Huang L."/>
            <person name="Gao W."/>
        </authorList>
    </citation>
    <scope>NUCLEOTIDE SEQUENCE [LARGE SCALE GENOMIC DNA]</scope>
    <source>
        <strain evidence="2">cv. XIE 37</strain>
        <tissue evidence="1">Leaf</tissue>
    </source>
</reference>
<evidence type="ECO:0000313" key="2">
    <source>
        <dbReference type="Proteomes" id="UP000593562"/>
    </source>
</evidence>
<name>A0A7J7CM29_TRIWF</name>
<dbReference type="InParanoid" id="A0A7J7CM29"/>
<dbReference type="FunCoup" id="A0A7J7CM29">
    <property type="interactions" value="33"/>
</dbReference>